<dbReference type="PANTHER" id="PTHR39583:SF2">
    <property type="entry name" value="TYPE II SECRETION SYSTEM PROTEIN J"/>
    <property type="match status" value="1"/>
</dbReference>
<dbReference type="InterPro" id="IPR051621">
    <property type="entry name" value="T2SS_protein_J"/>
</dbReference>
<dbReference type="RefSeq" id="WP_077411075.1">
    <property type="nucleotide sequence ID" value="NZ_JBHRTS010000004.1"/>
</dbReference>
<keyword evidence="3" id="KW-0488">Methylation</keyword>
<protein>
    <submittedName>
        <fullName evidence="9">Type II secretion system protein J</fullName>
    </submittedName>
</protein>
<comment type="subcellular location">
    <subcellularLocation>
        <location evidence="1">Cell inner membrane</location>
        <topology evidence="1">Single-pass membrane protein</topology>
    </subcellularLocation>
</comment>
<evidence type="ECO:0000256" key="6">
    <source>
        <dbReference type="ARBA" id="ARBA00022989"/>
    </source>
</evidence>
<evidence type="ECO:0000313" key="10">
    <source>
        <dbReference type="Proteomes" id="UP001595533"/>
    </source>
</evidence>
<evidence type="ECO:0000256" key="4">
    <source>
        <dbReference type="ARBA" id="ARBA00022519"/>
    </source>
</evidence>
<dbReference type="PANTHER" id="PTHR39583">
    <property type="entry name" value="TYPE II SECRETION SYSTEM PROTEIN J-RELATED"/>
    <property type="match status" value="1"/>
</dbReference>
<evidence type="ECO:0000256" key="2">
    <source>
        <dbReference type="ARBA" id="ARBA00022475"/>
    </source>
</evidence>
<evidence type="ECO:0000256" key="1">
    <source>
        <dbReference type="ARBA" id="ARBA00004377"/>
    </source>
</evidence>
<dbReference type="NCBIfam" id="TIGR02532">
    <property type="entry name" value="IV_pilin_GFxxxE"/>
    <property type="match status" value="1"/>
</dbReference>
<dbReference type="EMBL" id="JBHRTS010000004">
    <property type="protein sequence ID" value="MFC3194375.1"/>
    <property type="molecule type" value="Genomic_DNA"/>
</dbReference>
<dbReference type="Proteomes" id="UP001595533">
    <property type="component" value="Unassembled WGS sequence"/>
</dbReference>
<keyword evidence="4" id="KW-0997">Cell inner membrane</keyword>
<dbReference type="PROSITE" id="PS00409">
    <property type="entry name" value="PROKAR_NTER_METHYL"/>
    <property type="match status" value="1"/>
</dbReference>
<proteinExistence type="predicted"/>
<evidence type="ECO:0000256" key="3">
    <source>
        <dbReference type="ARBA" id="ARBA00022481"/>
    </source>
</evidence>
<keyword evidence="5 8" id="KW-0812">Transmembrane</keyword>
<dbReference type="SUPFAM" id="SSF54523">
    <property type="entry name" value="Pili subunits"/>
    <property type="match status" value="1"/>
</dbReference>
<reference evidence="10" key="1">
    <citation type="journal article" date="2019" name="Int. J. Syst. Evol. Microbiol.">
        <title>The Global Catalogue of Microorganisms (GCM) 10K type strain sequencing project: providing services to taxonomists for standard genome sequencing and annotation.</title>
        <authorList>
            <consortium name="The Broad Institute Genomics Platform"/>
            <consortium name="The Broad Institute Genome Sequencing Center for Infectious Disease"/>
            <person name="Wu L."/>
            <person name="Ma J."/>
        </authorList>
    </citation>
    <scope>NUCLEOTIDE SEQUENCE [LARGE SCALE GENOMIC DNA]</scope>
    <source>
        <strain evidence="10">KCTC 42953</strain>
    </source>
</reference>
<dbReference type="InterPro" id="IPR012902">
    <property type="entry name" value="N_methyl_site"/>
</dbReference>
<keyword evidence="6 8" id="KW-1133">Transmembrane helix</keyword>
<feature type="transmembrane region" description="Helical" evidence="8">
    <location>
        <begin position="12"/>
        <end position="32"/>
    </location>
</feature>
<name>A0ABV7J8B7_9GAMM</name>
<keyword evidence="2" id="KW-1003">Cell membrane</keyword>
<organism evidence="9 10">
    <name type="scientific">Marinicella sediminis</name>
    <dbReference type="NCBI Taxonomy" id="1792834"/>
    <lineage>
        <taxon>Bacteria</taxon>
        <taxon>Pseudomonadati</taxon>
        <taxon>Pseudomonadota</taxon>
        <taxon>Gammaproteobacteria</taxon>
        <taxon>Lysobacterales</taxon>
        <taxon>Marinicellaceae</taxon>
        <taxon>Marinicella</taxon>
    </lineage>
</organism>
<evidence type="ECO:0000313" key="9">
    <source>
        <dbReference type="EMBL" id="MFC3194375.1"/>
    </source>
</evidence>
<keyword evidence="10" id="KW-1185">Reference proteome</keyword>
<evidence type="ECO:0000256" key="8">
    <source>
        <dbReference type="SAM" id="Phobius"/>
    </source>
</evidence>
<evidence type="ECO:0000256" key="7">
    <source>
        <dbReference type="ARBA" id="ARBA00023136"/>
    </source>
</evidence>
<evidence type="ECO:0000256" key="5">
    <source>
        <dbReference type="ARBA" id="ARBA00022692"/>
    </source>
</evidence>
<dbReference type="Pfam" id="PF07963">
    <property type="entry name" value="N_methyl"/>
    <property type="match status" value="1"/>
</dbReference>
<gene>
    <name evidence="9" type="ORF">ACFODZ_09000</name>
</gene>
<keyword evidence="7 8" id="KW-0472">Membrane</keyword>
<sequence>MRIQHQSGMTLIELLIATGILAVLAGLAFISLDNLIRSKQTIDQHSKQLNQYRRVLYMLQDDLQLAVTSQQSATSQAEFLGEPQRITLNKYQVPQATSIHAEQALGQFRQQLRTINWQFINGALYRTDSPAHSAAQVNAFDGQKMLELNRFYCEYNNDVGLGVSRWPASPAQNSRLPGTVICQLEFKDGTSTELLVTPWQSIW</sequence>
<accession>A0ABV7J8B7</accession>
<comment type="caution">
    <text evidence="9">The sequence shown here is derived from an EMBL/GenBank/DDBJ whole genome shotgun (WGS) entry which is preliminary data.</text>
</comment>
<dbReference type="InterPro" id="IPR045584">
    <property type="entry name" value="Pilin-like"/>
</dbReference>